<name>A0A7J3G3X8_CALS0</name>
<dbReference type="EMBL" id="DTCM01000024">
    <property type="protein sequence ID" value="HGL40443.1"/>
    <property type="molecule type" value="Genomic_DNA"/>
</dbReference>
<comment type="caution">
    <text evidence="1">The sequence shown here is derived from an EMBL/GenBank/DDBJ whole genome shotgun (WGS) entry which is preliminary data.</text>
</comment>
<evidence type="ECO:0000313" key="1">
    <source>
        <dbReference type="EMBL" id="HGL40443.1"/>
    </source>
</evidence>
<dbReference type="AlphaFoldDB" id="A0A7J3G3X8"/>
<reference evidence="1" key="1">
    <citation type="journal article" date="2020" name="mSystems">
        <title>Genome- and Community-Level Interaction Insights into Carbon Utilization and Element Cycling Functions of Hydrothermarchaeota in Hydrothermal Sediment.</title>
        <authorList>
            <person name="Zhou Z."/>
            <person name="Liu Y."/>
            <person name="Xu W."/>
            <person name="Pan J."/>
            <person name="Luo Z.H."/>
            <person name="Li M."/>
        </authorList>
    </citation>
    <scope>NUCLEOTIDE SEQUENCE [LARGE SCALE GENOMIC DNA]</scope>
    <source>
        <strain evidence="1">SpSt-669</strain>
    </source>
</reference>
<gene>
    <name evidence="1" type="ORF">ENU43_02075</name>
</gene>
<accession>A0A7J3G3X8</accession>
<protein>
    <submittedName>
        <fullName evidence="1">Uncharacterized protein</fullName>
    </submittedName>
</protein>
<sequence>MRKAVLAIAVLPLLLLATSAYAVLINLNSADINQLGGTGLVDVNCPANPCQVTKVSWTLTSTPPYQLDSVIVQWTTAKSSGASYTVCVSLYDSASTLLTSGCQPQMASSGSATTIVDVAPNVNPKDVYKVEVVIVEQ</sequence>
<organism evidence="1">
    <name type="scientific">Caldiarchaeum subterraneum</name>
    <dbReference type="NCBI Taxonomy" id="311458"/>
    <lineage>
        <taxon>Archaea</taxon>
        <taxon>Nitrososphaerota</taxon>
        <taxon>Candidatus Caldarchaeales</taxon>
        <taxon>Candidatus Caldarchaeaceae</taxon>
        <taxon>Candidatus Caldarchaeum</taxon>
    </lineage>
</organism>
<proteinExistence type="predicted"/>